<accession>R4LD78</accession>
<protein>
    <submittedName>
        <fullName evidence="2">Transmembrane domain protein</fullName>
    </submittedName>
</protein>
<name>R4LD78_9EURY</name>
<keyword evidence="1 2" id="KW-0812">Transmembrane</keyword>
<evidence type="ECO:0000256" key="1">
    <source>
        <dbReference type="SAM" id="Phobius"/>
    </source>
</evidence>
<feature type="transmembrane region" description="Helical" evidence="1">
    <location>
        <begin position="62"/>
        <end position="80"/>
    </location>
</feature>
<organism evidence="2">
    <name type="scientific">Thermococcus prieurii</name>
    <dbReference type="NCBI Taxonomy" id="1128108"/>
    <lineage>
        <taxon>Archaea</taxon>
        <taxon>Methanobacteriati</taxon>
        <taxon>Methanobacteriota</taxon>
        <taxon>Thermococci</taxon>
        <taxon>Thermococcales</taxon>
        <taxon>Thermococcaceae</taxon>
        <taxon>Thermococcus</taxon>
    </lineage>
</organism>
<proteinExistence type="predicted"/>
<dbReference type="EMBL" id="KC617920">
    <property type="protein sequence ID" value="AGL12822.1"/>
    <property type="molecule type" value="Genomic_DNA"/>
</dbReference>
<dbReference type="AlphaFoldDB" id="R4LD78"/>
<keyword evidence="2" id="KW-0614">Plasmid</keyword>
<sequence>MWRSFFTCFPCKSASLPFLPLLWLRFSSPSPLPPREKSPLIGINERKKPVMSDFLCFQNKNVVILKIPIIGHFLFLFLVDSNQSWRNALFSFVFRILACVNSLLLTSLVMSDFLRFQNSEF</sequence>
<keyword evidence="1" id="KW-1133">Transmembrane helix</keyword>
<evidence type="ECO:0000313" key="2">
    <source>
        <dbReference type="EMBL" id="AGL12822.1"/>
    </source>
</evidence>
<reference evidence="2" key="1">
    <citation type="journal article" date="2013" name="Appl. Environ. Microbiol.">
        <title>Living Side by Side with a Virus: Characterization of Two Novel Plasmids from Thermococcus prieurii, a Host for the Spindle-Shaped Virus TPV1.</title>
        <authorList>
            <person name="Gorlas A."/>
            <person name="Krupovic M."/>
            <person name="Forterre P."/>
            <person name="Geslin C."/>
        </authorList>
    </citation>
    <scope>NUCLEOTIDE SEQUENCE</scope>
    <source>
        <strain evidence="2">Bio-pl-0405IT2</strain>
        <plasmid evidence="2">pTP1</plasmid>
    </source>
</reference>
<geneLocation type="plasmid" evidence="2">
    <name>pTP1</name>
</geneLocation>
<keyword evidence="1" id="KW-0472">Membrane</keyword>
<feature type="transmembrane region" description="Helical" evidence="1">
    <location>
        <begin position="92"/>
        <end position="111"/>
    </location>
</feature>